<organism evidence="2 3">
    <name type="scientific">Drechmeria coniospora</name>
    <name type="common">Nematophagous fungus</name>
    <name type="synonym">Meria coniospora</name>
    <dbReference type="NCBI Taxonomy" id="98403"/>
    <lineage>
        <taxon>Eukaryota</taxon>
        <taxon>Fungi</taxon>
        <taxon>Dikarya</taxon>
        <taxon>Ascomycota</taxon>
        <taxon>Pezizomycotina</taxon>
        <taxon>Sordariomycetes</taxon>
        <taxon>Hypocreomycetidae</taxon>
        <taxon>Hypocreales</taxon>
        <taxon>Ophiocordycipitaceae</taxon>
        <taxon>Drechmeria</taxon>
    </lineage>
</organism>
<protein>
    <submittedName>
        <fullName evidence="2">Uncharacterized protein</fullName>
    </submittedName>
</protein>
<name>A0A151GM37_DRECN</name>
<evidence type="ECO:0000256" key="1">
    <source>
        <dbReference type="SAM" id="MobiDB-lite"/>
    </source>
</evidence>
<dbReference type="RefSeq" id="XP_040657525.1">
    <property type="nucleotide sequence ID" value="XM_040802492.1"/>
</dbReference>
<comment type="caution">
    <text evidence="2">The sequence shown here is derived from an EMBL/GenBank/DDBJ whole genome shotgun (WGS) entry which is preliminary data.</text>
</comment>
<reference evidence="2 3" key="1">
    <citation type="journal article" date="2016" name="Sci. Rep.">
        <title>Insights into Adaptations to a Near-Obligate Nematode Endoparasitic Lifestyle from the Finished Genome of Drechmeria coniospora.</title>
        <authorList>
            <person name="Zhang L."/>
            <person name="Zhou Z."/>
            <person name="Guo Q."/>
            <person name="Fokkens L."/>
            <person name="Miskei M."/>
            <person name="Pocsi I."/>
            <person name="Zhang W."/>
            <person name="Chen M."/>
            <person name="Wang L."/>
            <person name="Sun Y."/>
            <person name="Donzelli B.G."/>
            <person name="Gibson D.M."/>
            <person name="Nelson D.R."/>
            <person name="Luo J.G."/>
            <person name="Rep M."/>
            <person name="Liu H."/>
            <person name="Yang S."/>
            <person name="Wang J."/>
            <person name="Krasnoff S.B."/>
            <person name="Xu Y."/>
            <person name="Molnar I."/>
            <person name="Lin M."/>
        </authorList>
    </citation>
    <scope>NUCLEOTIDE SEQUENCE [LARGE SCALE GENOMIC DNA]</scope>
    <source>
        <strain evidence="2 3">ARSEF 6962</strain>
    </source>
</reference>
<proteinExistence type="predicted"/>
<dbReference type="STRING" id="98403.A0A151GM37"/>
<evidence type="ECO:0000313" key="2">
    <source>
        <dbReference type="EMBL" id="KYK58173.1"/>
    </source>
</evidence>
<gene>
    <name evidence="2" type="ORF">DCS_05186</name>
</gene>
<accession>A0A151GM37</accession>
<feature type="region of interest" description="Disordered" evidence="1">
    <location>
        <begin position="142"/>
        <end position="272"/>
    </location>
</feature>
<keyword evidence="3" id="KW-1185">Reference proteome</keyword>
<feature type="region of interest" description="Disordered" evidence="1">
    <location>
        <begin position="292"/>
        <end position="364"/>
    </location>
</feature>
<feature type="compositionally biased region" description="Pro residues" evidence="1">
    <location>
        <begin position="502"/>
        <end position="511"/>
    </location>
</feature>
<feature type="compositionally biased region" description="Polar residues" evidence="1">
    <location>
        <begin position="555"/>
        <end position="581"/>
    </location>
</feature>
<evidence type="ECO:0000313" key="3">
    <source>
        <dbReference type="Proteomes" id="UP000076580"/>
    </source>
</evidence>
<feature type="compositionally biased region" description="Low complexity" evidence="1">
    <location>
        <begin position="248"/>
        <end position="258"/>
    </location>
</feature>
<feature type="compositionally biased region" description="Low complexity" evidence="1">
    <location>
        <begin position="296"/>
        <end position="311"/>
    </location>
</feature>
<dbReference type="Proteomes" id="UP000076580">
    <property type="component" value="Chromosome 02"/>
</dbReference>
<dbReference type="EMBL" id="LAYC01000002">
    <property type="protein sequence ID" value="KYK58173.1"/>
    <property type="molecule type" value="Genomic_DNA"/>
</dbReference>
<feature type="compositionally biased region" description="Polar residues" evidence="1">
    <location>
        <begin position="225"/>
        <end position="236"/>
    </location>
</feature>
<feature type="region of interest" description="Disordered" evidence="1">
    <location>
        <begin position="31"/>
        <end position="50"/>
    </location>
</feature>
<dbReference type="AlphaFoldDB" id="A0A151GM37"/>
<dbReference type="GeneID" id="63717829"/>
<dbReference type="InParanoid" id="A0A151GM37"/>
<feature type="region of interest" description="Disordered" evidence="1">
    <location>
        <begin position="700"/>
        <end position="757"/>
    </location>
</feature>
<feature type="compositionally biased region" description="Basic and acidic residues" evidence="1">
    <location>
        <begin position="156"/>
        <end position="181"/>
    </location>
</feature>
<feature type="region of interest" description="Disordered" evidence="1">
    <location>
        <begin position="492"/>
        <end position="678"/>
    </location>
</feature>
<sequence length="902" mass="97246">MANTRPSLVPSHSFKRMLELERQYMLDRLDTNQPSLLPKPSTPHKLASGRSSIQVRHAEFRSDPATGFSNEKFAAARRTIPLAINTSAARTRRQSAVDQYREAPSMDDTPTVVASPVDTQSPKLIAFEFPAKDADQRSICVSPSWESQSRRKKERKLLEKRQREEKREKERQVVAKAAENRAKKRMSRLTKPAPAPKPTEACSMPPGGRPDPRSAAGSRGRQEARASSSLGFTTANKPEAPPKKSRSRSSSFASMIRAPFERRRASVGPSAEPEFIGGIKLEFQRHIENEMAVNDRASTAEASTQAAAQTEQSRRRWSAPLKSSPLPPSRGTEVKDRHYPPITRYGSKGQQNPSLTPPTAPAIPDVSKVDRWRVRVGLKPNAKASEEMAKVVRVKEGGAEMEAGEGGGDPQMSATRHQNDAVGATIPASPKDSLAPRQNWSTVVSGRPVATQANHVEVPPARPPMQKAMEMLEGEGVSSNCLTLCNADSRSVTSNGYRTAPSSPPPEPPQRSPKRNRRDSPQGSPRQLRCAEKTDVSPASGSSDADSPRRAAEKQVSTSSDAQSTASLTPKASGNLITPNTAPALRLMDAMQSRSPRQVESVRNLRQVAASSSEESGSEEFHSPSPPSTPATSRSQSEKGPHPVANDKSFSLERAMPETIPEMEKFSESTAEDSDTFGVQAAADRALATFTRASAGRQALDGGGELASTAGQNPKPLRIRKRSGLPQMDRSSEAKASQSRAVPAGPRTPGPPSRPLSATYLEEARKLVPAAPPSRAPKKRLGPPASFILPGDGPASTVCSEASASTETITMSSTSTRHGGAAGREPVAKFFVECCGCKFYHDMPSNLYEAMANPKAVLSHRDTMGYGGSISIQFKCPWCKHAMSTNCCAGLAAMVYVTERLH</sequence>